<evidence type="ECO:0000256" key="16">
    <source>
        <dbReference type="ARBA" id="ARBA00029351"/>
    </source>
</evidence>
<feature type="transmembrane region" description="Helical" evidence="17">
    <location>
        <begin position="264"/>
        <end position="283"/>
    </location>
</feature>
<dbReference type="InterPro" id="IPR050597">
    <property type="entry name" value="Cytochrome_c_Oxidase_Subunit"/>
</dbReference>
<dbReference type="GO" id="GO:0005886">
    <property type="term" value="C:plasma membrane"/>
    <property type="evidence" value="ECO:0007669"/>
    <property type="project" value="UniProtKB-SubCell"/>
</dbReference>
<evidence type="ECO:0000256" key="4">
    <source>
        <dbReference type="ARBA" id="ARBA00022448"/>
    </source>
</evidence>
<keyword evidence="4 17" id="KW-0813">Transport</keyword>
<dbReference type="SUPFAM" id="SSF46626">
    <property type="entry name" value="Cytochrome c"/>
    <property type="match status" value="2"/>
</dbReference>
<keyword evidence="7 17" id="KW-0679">Respiratory chain</keyword>
<dbReference type="AlphaFoldDB" id="A0A3D9UZH5"/>
<keyword evidence="5 17" id="KW-1003">Cell membrane</keyword>
<feature type="binding site" description="axial binding residue" evidence="19">
    <location>
        <position position="85"/>
    </location>
    <ligand>
        <name>heme c</name>
        <dbReference type="ChEBI" id="CHEBI:61717"/>
        <label>1</label>
    </ligand>
    <ligandPart>
        <name>Fe</name>
        <dbReference type="ChEBI" id="CHEBI:18248"/>
    </ligandPart>
</feature>
<dbReference type="Pfam" id="PF13442">
    <property type="entry name" value="Cytochrome_CBB3"/>
    <property type="match status" value="1"/>
</dbReference>
<feature type="binding site" description="covalent" evidence="18">
    <location>
        <position position="81"/>
    </location>
    <ligand>
        <name>heme c</name>
        <dbReference type="ChEBI" id="CHEBI:61717"/>
        <label>1</label>
    </ligand>
</feature>
<comment type="caution">
    <text evidence="22">The sequence shown here is derived from an EMBL/GenBank/DDBJ whole genome shotgun (WGS) entry which is preliminary data.</text>
</comment>
<evidence type="ECO:0000259" key="21">
    <source>
        <dbReference type="PROSITE" id="PS51007"/>
    </source>
</evidence>
<keyword evidence="13 17" id="KW-1133">Transmembrane helix</keyword>
<feature type="transmembrane region" description="Helical" evidence="17">
    <location>
        <begin position="34"/>
        <end position="54"/>
    </location>
</feature>
<keyword evidence="12 17" id="KW-0249">Electron transport</keyword>
<comment type="subunit">
    <text evidence="17">The cytochrome bc1 complex is composed of a cytochrome b (QcrB), the Rieske iron-sulfur protein (QcrA) and a diheme cytochrome c (QcrC) subunit.</text>
</comment>
<dbReference type="EC" id="7.1.1.8" evidence="2 17"/>
<protein>
    <recommendedName>
        <fullName evidence="3 17">Cytochrome bc1 complex cytochrome c subunit</fullName>
        <ecNumber evidence="2 17">7.1.1.8</ecNumber>
    </recommendedName>
</protein>
<gene>
    <name evidence="22" type="ORF">DFJ64_0264</name>
</gene>
<keyword evidence="11 17" id="KW-1278">Translocase</keyword>
<dbReference type="GO" id="GO:0020037">
    <property type="term" value="F:heme binding"/>
    <property type="evidence" value="ECO:0007669"/>
    <property type="project" value="UniProtKB-UniRule"/>
</dbReference>
<dbReference type="Proteomes" id="UP000256485">
    <property type="component" value="Unassembled WGS sequence"/>
</dbReference>
<keyword evidence="23" id="KW-1185">Reference proteome</keyword>
<evidence type="ECO:0000256" key="12">
    <source>
        <dbReference type="ARBA" id="ARBA00022982"/>
    </source>
</evidence>
<proteinExistence type="predicted"/>
<evidence type="ECO:0000256" key="19">
    <source>
        <dbReference type="PIRSR" id="PIRSR000007-51"/>
    </source>
</evidence>
<keyword evidence="14 17" id="KW-0408">Iron</keyword>
<evidence type="ECO:0000313" key="22">
    <source>
        <dbReference type="EMBL" id="REF34898.1"/>
    </source>
</evidence>
<organism evidence="22 23">
    <name type="scientific">Thermasporomyces composti</name>
    <dbReference type="NCBI Taxonomy" id="696763"/>
    <lineage>
        <taxon>Bacteria</taxon>
        <taxon>Bacillati</taxon>
        <taxon>Actinomycetota</taxon>
        <taxon>Actinomycetes</taxon>
        <taxon>Propionibacteriales</taxon>
        <taxon>Nocardioidaceae</taxon>
        <taxon>Thermasporomyces</taxon>
    </lineage>
</organism>
<evidence type="ECO:0000256" key="3">
    <source>
        <dbReference type="ARBA" id="ARBA00017819"/>
    </source>
</evidence>
<dbReference type="GO" id="GO:0008121">
    <property type="term" value="F:quinol-cytochrome-c reductase activity"/>
    <property type="evidence" value="ECO:0007669"/>
    <property type="project" value="UniProtKB-UniRule"/>
</dbReference>
<evidence type="ECO:0000256" key="18">
    <source>
        <dbReference type="PIRSR" id="PIRSR000007-50"/>
    </source>
</evidence>
<feature type="binding site" description="axial binding residue" evidence="19">
    <location>
        <position position="183"/>
    </location>
    <ligand>
        <name>heme c</name>
        <dbReference type="ChEBI" id="CHEBI:61717"/>
        <label>2</label>
    </ligand>
    <ligandPart>
        <name>Fe</name>
        <dbReference type="ChEBI" id="CHEBI:18248"/>
    </ligandPart>
</feature>
<evidence type="ECO:0000313" key="23">
    <source>
        <dbReference type="Proteomes" id="UP000256485"/>
    </source>
</evidence>
<accession>A0A3D9UZH5</accession>
<dbReference type="PANTHER" id="PTHR33751">
    <property type="entry name" value="CBB3-TYPE CYTOCHROME C OXIDASE SUBUNIT FIXP"/>
    <property type="match status" value="1"/>
</dbReference>
<comment type="catalytic activity">
    <reaction evidence="16 17">
        <text>a quinol + 2 Fe(III)-[cytochrome c](out) = a quinone + 2 Fe(II)-[cytochrome c](out) + 2 H(+)(out)</text>
        <dbReference type="Rhea" id="RHEA:11484"/>
        <dbReference type="Rhea" id="RHEA-COMP:10350"/>
        <dbReference type="Rhea" id="RHEA-COMP:14399"/>
        <dbReference type="ChEBI" id="CHEBI:15378"/>
        <dbReference type="ChEBI" id="CHEBI:24646"/>
        <dbReference type="ChEBI" id="CHEBI:29033"/>
        <dbReference type="ChEBI" id="CHEBI:29034"/>
        <dbReference type="ChEBI" id="CHEBI:132124"/>
        <dbReference type="EC" id="7.1.1.8"/>
    </reaction>
</comment>
<evidence type="ECO:0000256" key="6">
    <source>
        <dbReference type="ARBA" id="ARBA00022617"/>
    </source>
</evidence>
<evidence type="ECO:0000256" key="1">
    <source>
        <dbReference type="ARBA" id="ARBA00004651"/>
    </source>
</evidence>
<evidence type="ECO:0000256" key="7">
    <source>
        <dbReference type="ARBA" id="ARBA00022660"/>
    </source>
</evidence>
<evidence type="ECO:0000256" key="9">
    <source>
        <dbReference type="ARBA" id="ARBA00022723"/>
    </source>
</evidence>
<dbReference type="Gene3D" id="1.10.760.10">
    <property type="entry name" value="Cytochrome c-like domain"/>
    <property type="match status" value="2"/>
</dbReference>
<keyword evidence="10" id="KW-0677">Repeat</keyword>
<evidence type="ECO:0000256" key="8">
    <source>
        <dbReference type="ARBA" id="ARBA00022692"/>
    </source>
</evidence>
<feature type="binding site" description="covalent" evidence="18">
    <location>
        <position position="179"/>
    </location>
    <ligand>
        <name>heme c</name>
        <dbReference type="ChEBI" id="CHEBI:61717"/>
        <label>2</label>
    </ligand>
</feature>
<evidence type="ECO:0000256" key="2">
    <source>
        <dbReference type="ARBA" id="ARBA00012951"/>
    </source>
</evidence>
<feature type="domain" description="Cytochrome c" evidence="21">
    <location>
        <begin position="166"/>
        <end position="244"/>
    </location>
</feature>
<evidence type="ECO:0000256" key="20">
    <source>
        <dbReference type="SAM" id="MobiDB-lite"/>
    </source>
</evidence>
<dbReference type="InterPro" id="IPR009056">
    <property type="entry name" value="Cyt_c-like_dom"/>
</dbReference>
<comment type="PTM">
    <text evidence="18">Binds 2 heme c groups covalently per subunit.</text>
</comment>
<dbReference type="GO" id="GO:0005506">
    <property type="term" value="F:iron ion binding"/>
    <property type="evidence" value="ECO:0007669"/>
    <property type="project" value="UniProtKB-UniRule"/>
</dbReference>
<feature type="binding site" description="covalent" evidence="18">
    <location>
        <position position="84"/>
    </location>
    <ligand>
        <name>heme c</name>
        <dbReference type="ChEBI" id="CHEBI:61717"/>
        <label>1</label>
    </ligand>
</feature>
<evidence type="ECO:0000256" key="5">
    <source>
        <dbReference type="ARBA" id="ARBA00022475"/>
    </source>
</evidence>
<dbReference type="InterPro" id="IPR036909">
    <property type="entry name" value="Cyt_c-like_dom_sf"/>
</dbReference>
<keyword evidence="15 17" id="KW-0472">Membrane</keyword>
<dbReference type="PROSITE" id="PS51007">
    <property type="entry name" value="CYTC"/>
    <property type="match status" value="2"/>
</dbReference>
<name>A0A3D9UZH5_THECX</name>
<evidence type="ECO:0000256" key="15">
    <source>
        <dbReference type="ARBA" id="ARBA00023136"/>
    </source>
</evidence>
<keyword evidence="9 17" id="KW-0479">Metal-binding</keyword>
<feature type="domain" description="Cytochrome c" evidence="21">
    <location>
        <begin position="68"/>
        <end position="147"/>
    </location>
</feature>
<evidence type="ECO:0000256" key="17">
    <source>
        <dbReference type="PIRNR" id="PIRNR000007"/>
    </source>
</evidence>
<dbReference type="Pfam" id="PF00034">
    <property type="entry name" value="Cytochrom_C"/>
    <property type="match status" value="1"/>
</dbReference>
<dbReference type="EMBL" id="QTUC01000001">
    <property type="protein sequence ID" value="REF34898.1"/>
    <property type="molecule type" value="Genomic_DNA"/>
</dbReference>
<keyword evidence="6 17" id="KW-0349">Heme</keyword>
<dbReference type="PANTHER" id="PTHR33751:SF13">
    <property type="entry name" value="CYTOCHROME BC1 COMPLEX CYTOCHROME C SUBUNIT"/>
    <property type="match status" value="1"/>
</dbReference>
<evidence type="ECO:0000256" key="13">
    <source>
        <dbReference type="ARBA" id="ARBA00022989"/>
    </source>
</evidence>
<dbReference type="InterPro" id="IPR009152">
    <property type="entry name" value="bc1_cytC-su"/>
</dbReference>
<evidence type="ECO:0000256" key="10">
    <source>
        <dbReference type="ARBA" id="ARBA00022737"/>
    </source>
</evidence>
<comment type="subcellular location">
    <subcellularLocation>
        <location evidence="1 17">Cell membrane</location>
        <topology evidence="1 17">Multi-pass membrane protein</topology>
    </subcellularLocation>
</comment>
<reference evidence="22 23" key="1">
    <citation type="submission" date="2018-08" db="EMBL/GenBank/DDBJ databases">
        <title>Sequencing the genomes of 1000 actinobacteria strains.</title>
        <authorList>
            <person name="Klenk H.-P."/>
        </authorList>
    </citation>
    <scope>NUCLEOTIDE SEQUENCE [LARGE SCALE GENOMIC DNA]</scope>
    <source>
        <strain evidence="22 23">DSM 22891</strain>
    </source>
</reference>
<sequence length="294" mass="30768">MIFGVRGRPRRNKDRERAQGRLSRVLSAHRRHRFAGGAVLLVTLVGFGGVYALASPPSQASEKAAQSTQIEEGRKLFAVSCSSCHGLDAQGTERGPSLIGVGAAAVDFQVGTGRMPAQNPAVQVPRKPPAFDEEETAALAAYVASLGPGPAVPSREDYDPEGLTDAEIAEGGELFRTNCASCHNVVGKGGALTWGRYAPNIQGVSPKHVYEAMLTGPQNMPVFADSVLTPEDKRKVIGYLDAVQSQPKQGGFTLGSMGPVTEGLAAWLGGIGVLVLIAIWIAAKTAKGKGAQAR</sequence>
<keyword evidence="8 17" id="KW-0812">Transmembrane</keyword>
<evidence type="ECO:0000256" key="11">
    <source>
        <dbReference type="ARBA" id="ARBA00022967"/>
    </source>
</evidence>
<evidence type="ECO:0000256" key="14">
    <source>
        <dbReference type="ARBA" id="ARBA00023004"/>
    </source>
</evidence>
<feature type="binding site" description="covalent" evidence="18">
    <location>
        <position position="182"/>
    </location>
    <ligand>
        <name>heme c</name>
        <dbReference type="ChEBI" id="CHEBI:61717"/>
        <label>2</label>
    </ligand>
</feature>
<dbReference type="PIRSF" id="PIRSF000007">
    <property type="entry name" value="Ubiq_cycred_cyc"/>
    <property type="match status" value="1"/>
</dbReference>
<feature type="region of interest" description="Disordered" evidence="20">
    <location>
        <begin position="1"/>
        <end position="20"/>
    </location>
</feature>